<name>A0AAW0CKM9_9AGAR</name>
<reference evidence="3 4" key="1">
    <citation type="submission" date="2024-01" db="EMBL/GenBank/DDBJ databases">
        <title>A draft genome for a cacao thread blight-causing isolate of Paramarasmius palmivorus.</title>
        <authorList>
            <person name="Baruah I.K."/>
            <person name="Bukari Y."/>
            <person name="Amoako-Attah I."/>
            <person name="Meinhardt L.W."/>
            <person name="Bailey B.A."/>
            <person name="Cohen S.P."/>
        </authorList>
    </citation>
    <scope>NUCLEOTIDE SEQUENCE [LARGE SCALE GENOMIC DNA]</scope>
    <source>
        <strain evidence="3 4">GH-12</strain>
    </source>
</reference>
<feature type="compositionally biased region" description="Basic and acidic residues" evidence="1">
    <location>
        <begin position="44"/>
        <end position="57"/>
    </location>
</feature>
<feature type="compositionally biased region" description="Low complexity" evidence="1">
    <location>
        <begin position="126"/>
        <end position="152"/>
    </location>
</feature>
<proteinExistence type="predicted"/>
<keyword evidence="4" id="KW-1185">Reference proteome</keyword>
<feature type="region of interest" description="Disordered" evidence="1">
    <location>
        <begin position="173"/>
        <end position="198"/>
    </location>
</feature>
<protein>
    <recommendedName>
        <fullName evidence="5">Mid2 domain-containing protein</fullName>
    </recommendedName>
</protein>
<evidence type="ECO:0000256" key="1">
    <source>
        <dbReference type="SAM" id="MobiDB-lite"/>
    </source>
</evidence>
<feature type="compositionally biased region" description="Acidic residues" evidence="1">
    <location>
        <begin position="91"/>
        <end position="116"/>
    </location>
</feature>
<accession>A0AAW0CKM9</accession>
<feature type="region of interest" description="Disordered" evidence="1">
    <location>
        <begin position="1"/>
        <end position="152"/>
    </location>
</feature>
<dbReference type="Proteomes" id="UP001383192">
    <property type="component" value="Unassembled WGS sequence"/>
</dbReference>
<keyword evidence="2" id="KW-0472">Membrane</keyword>
<keyword evidence="2" id="KW-0812">Transmembrane</keyword>
<comment type="caution">
    <text evidence="3">The sequence shown here is derived from an EMBL/GenBank/DDBJ whole genome shotgun (WGS) entry which is preliminary data.</text>
</comment>
<organism evidence="3 4">
    <name type="scientific">Paramarasmius palmivorus</name>
    <dbReference type="NCBI Taxonomy" id="297713"/>
    <lineage>
        <taxon>Eukaryota</taxon>
        <taxon>Fungi</taxon>
        <taxon>Dikarya</taxon>
        <taxon>Basidiomycota</taxon>
        <taxon>Agaricomycotina</taxon>
        <taxon>Agaricomycetes</taxon>
        <taxon>Agaricomycetidae</taxon>
        <taxon>Agaricales</taxon>
        <taxon>Marasmiineae</taxon>
        <taxon>Marasmiaceae</taxon>
        <taxon>Paramarasmius</taxon>
    </lineage>
</organism>
<evidence type="ECO:0000313" key="3">
    <source>
        <dbReference type="EMBL" id="KAK7040166.1"/>
    </source>
</evidence>
<evidence type="ECO:0008006" key="5">
    <source>
        <dbReference type="Google" id="ProtNLM"/>
    </source>
</evidence>
<dbReference type="EMBL" id="JAYKXP010000038">
    <property type="protein sequence ID" value="KAK7040166.1"/>
    <property type="molecule type" value="Genomic_DNA"/>
</dbReference>
<evidence type="ECO:0000313" key="4">
    <source>
        <dbReference type="Proteomes" id="UP001383192"/>
    </source>
</evidence>
<keyword evidence="2" id="KW-1133">Transmembrane helix</keyword>
<dbReference type="AlphaFoldDB" id="A0AAW0CKM9"/>
<feature type="compositionally biased region" description="Low complexity" evidence="1">
    <location>
        <begin position="173"/>
        <end position="188"/>
    </location>
</feature>
<gene>
    <name evidence="3" type="ORF">VNI00_009972</name>
</gene>
<evidence type="ECO:0000256" key="2">
    <source>
        <dbReference type="SAM" id="Phobius"/>
    </source>
</evidence>
<feature type="compositionally biased region" description="Polar residues" evidence="1">
    <location>
        <begin position="28"/>
        <end position="38"/>
    </location>
</feature>
<sequence>MASLPMFCTSPDGNTVAGNLSARRKRSVSGTTGETTGAGNRFEASGHHEDTKKHTVDAEPPVPTFPATRIRLPVAKVELAHVRNRRKDGGDGDDGDDEDGEDGDDGEDGEDGDDDESKGRTRRTSRSVSTLSPSTSISTSQSNTATSRSPLTSLSTASISSTSQASVITSTVSSTQSSTLSSPDSQSSQNSREISTDITSSYTATSITSIVTSDSSGPTATMAATPSGIDSPSPPNVGLICGIIAGIVVLIVILISMLCFLRRRRIRRAQGTLFNYPFIGYGKNRNSTPSSIGFNPLAMVRQRSRRSIKTILSSFKRVRRKPVPVYSEEDLTSVSSFSTDTYSSRVLSDDLTSSSPSFQEKMPIGEDYTHAMHPAGQDEKGTRIFRTWTDARPPWFWPPDSFAASSMNHMRLTRRVFMDFDYIRY</sequence>
<feature type="transmembrane region" description="Helical" evidence="2">
    <location>
        <begin position="237"/>
        <end position="261"/>
    </location>
</feature>